<feature type="non-terminal residue" evidence="1">
    <location>
        <position position="52"/>
    </location>
</feature>
<keyword evidence="2" id="KW-1185">Reference proteome</keyword>
<evidence type="ECO:0000313" key="1">
    <source>
        <dbReference type="EMBL" id="PKI30903.1"/>
    </source>
</evidence>
<sequence length="52" mass="5762">MIDNGSALNVCPVSTLKHMNVDFNRIRPSKTAVRAFDGSRMEVNGEIDLVIE</sequence>
<name>A0A2I0HH09_PUNGR</name>
<dbReference type="Proteomes" id="UP000233551">
    <property type="component" value="Unassembled WGS sequence"/>
</dbReference>
<gene>
    <name evidence="1" type="ORF">CRG98_048706</name>
</gene>
<accession>A0A2I0HH09</accession>
<dbReference type="AlphaFoldDB" id="A0A2I0HH09"/>
<protein>
    <submittedName>
        <fullName evidence="1">Uncharacterized protein</fullName>
    </submittedName>
</protein>
<organism evidence="1 2">
    <name type="scientific">Punica granatum</name>
    <name type="common">Pomegranate</name>
    <dbReference type="NCBI Taxonomy" id="22663"/>
    <lineage>
        <taxon>Eukaryota</taxon>
        <taxon>Viridiplantae</taxon>
        <taxon>Streptophyta</taxon>
        <taxon>Embryophyta</taxon>
        <taxon>Tracheophyta</taxon>
        <taxon>Spermatophyta</taxon>
        <taxon>Magnoliopsida</taxon>
        <taxon>eudicotyledons</taxon>
        <taxon>Gunneridae</taxon>
        <taxon>Pentapetalae</taxon>
        <taxon>rosids</taxon>
        <taxon>malvids</taxon>
        <taxon>Myrtales</taxon>
        <taxon>Lythraceae</taxon>
        <taxon>Punica</taxon>
    </lineage>
</organism>
<comment type="caution">
    <text evidence="1">The sequence shown here is derived from an EMBL/GenBank/DDBJ whole genome shotgun (WGS) entry which is preliminary data.</text>
</comment>
<dbReference type="EMBL" id="PGOL01020486">
    <property type="protein sequence ID" value="PKI30903.1"/>
    <property type="molecule type" value="Genomic_DNA"/>
</dbReference>
<proteinExistence type="predicted"/>
<reference evidence="1 2" key="1">
    <citation type="submission" date="2017-11" db="EMBL/GenBank/DDBJ databases">
        <title>De-novo sequencing of pomegranate (Punica granatum L.) genome.</title>
        <authorList>
            <person name="Akparov Z."/>
            <person name="Amiraslanov A."/>
            <person name="Hajiyeva S."/>
            <person name="Abbasov M."/>
            <person name="Kaur K."/>
            <person name="Hamwieh A."/>
            <person name="Solovyev V."/>
            <person name="Salamov A."/>
            <person name="Braich B."/>
            <person name="Kosarev P."/>
            <person name="Mahmoud A."/>
            <person name="Hajiyev E."/>
            <person name="Babayeva S."/>
            <person name="Izzatullayeva V."/>
            <person name="Mammadov A."/>
            <person name="Mammadov A."/>
            <person name="Sharifova S."/>
            <person name="Ojaghi J."/>
            <person name="Eynullazada K."/>
            <person name="Bayramov B."/>
            <person name="Abdulazimova A."/>
            <person name="Shahmuradov I."/>
        </authorList>
    </citation>
    <scope>NUCLEOTIDE SEQUENCE [LARGE SCALE GENOMIC DNA]</scope>
    <source>
        <strain evidence="2">cv. AG2017</strain>
        <tissue evidence="1">Leaf</tissue>
    </source>
</reference>
<evidence type="ECO:0000313" key="2">
    <source>
        <dbReference type="Proteomes" id="UP000233551"/>
    </source>
</evidence>